<organism evidence="2 3">
    <name type="scientific">Candidatus Wolfebacteria bacterium GW2011_GWE2_44_13</name>
    <dbReference type="NCBI Taxonomy" id="1619017"/>
    <lineage>
        <taxon>Bacteria</taxon>
        <taxon>Candidatus Wolfeibacteriota</taxon>
    </lineage>
</organism>
<sequence>MGCWQGKFIVGAVATIFIVLLYPIIMGWRLKKKCEVVGEVQEKHISYIQIESGSVNWTCEWRLTVGWGEKEKATMVVDGKLYDAVRHASKVLVRYEVNGITGKKKALSIEAMKLP</sequence>
<keyword evidence="1" id="KW-0472">Membrane</keyword>
<feature type="transmembrane region" description="Helical" evidence="1">
    <location>
        <begin position="6"/>
        <end position="25"/>
    </location>
</feature>
<dbReference type="EMBL" id="LCHW01000001">
    <property type="protein sequence ID" value="KKT43435.1"/>
    <property type="molecule type" value="Genomic_DNA"/>
</dbReference>
<name>A0A0G1H9H3_9BACT</name>
<keyword evidence="1" id="KW-1133">Transmembrane helix</keyword>
<accession>A0A0G1H9H3</accession>
<dbReference type="Proteomes" id="UP000034051">
    <property type="component" value="Unassembled WGS sequence"/>
</dbReference>
<comment type="caution">
    <text evidence="2">The sequence shown here is derived from an EMBL/GenBank/DDBJ whole genome shotgun (WGS) entry which is preliminary data.</text>
</comment>
<evidence type="ECO:0000313" key="2">
    <source>
        <dbReference type="EMBL" id="KKT43435.1"/>
    </source>
</evidence>
<reference evidence="2 3" key="1">
    <citation type="journal article" date="2015" name="Nature">
        <title>rRNA introns, odd ribosomes, and small enigmatic genomes across a large radiation of phyla.</title>
        <authorList>
            <person name="Brown C.T."/>
            <person name="Hug L.A."/>
            <person name="Thomas B.C."/>
            <person name="Sharon I."/>
            <person name="Castelle C.J."/>
            <person name="Singh A."/>
            <person name="Wilkins M.J."/>
            <person name="Williams K.H."/>
            <person name="Banfield J.F."/>
        </authorList>
    </citation>
    <scope>NUCLEOTIDE SEQUENCE [LARGE SCALE GENOMIC DNA]</scope>
</reference>
<dbReference type="AlphaFoldDB" id="A0A0G1H9H3"/>
<proteinExistence type="predicted"/>
<gene>
    <name evidence="2" type="ORF">UW32_C0001G0027</name>
</gene>
<evidence type="ECO:0000313" key="3">
    <source>
        <dbReference type="Proteomes" id="UP000034051"/>
    </source>
</evidence>
<protein>
    <submittedName>
        <fullName evidence="2">Uncharacterized protein</fullName>
    </submittedName>
</protein>
<keyword evidence="1" id="KW-0812">Transmembrane</keyword>
<evidence type="ECO:0000256" key="1">
    <source>
        <dbReference type="SAM" id="Phobius"/>
    </source>
</evidence>